<dbReference type="Gene3D" id="3.40.50.1820">
    <property type="entry name" value="alpha/beta hydrolase"/>
    <property type="match status" value="1"/>
</dbReference>
<protein>
    <submittedName>
        <fullName evidence="2">Acetyl-CoA synthetase-like protein</fullName>
    </submittedName>
</protein>
<dbReference type="SUPFAM" id="SSF47336">
    <property type="entry name" value="ACP-like"/>
    <property type="match status" value="1"/>
</dbReference>
<dbReference type="PANTHER" id="PTHR24096:SF267">
    <property type="entry name" value="MALONATE--COA LIGASE ACSF3, MITOCHONDRIAL"/>
    <property type="match status" value="1"/>
</dbReference>
<dbReference type="InterPro" id="IPR029058">
    <property type="entry name" value="AB_hydrolase_fold"/>
</dbReference>
<evidence type="ECO:0000313" key="3">
    <source>
        <dbReference type="Proteomes" id="UP001301769"/>
    </source>
</evidence>
<evidence type="ECO:0000313" key="2">
    <source>
        <dbReference type="EMBL" id="KAK4209702.1"/>
    </source>
</evidence>
<dbReference type="Gene3D" id="3.40.50.12780">
    <property type="entry name" value="N-terminal domain of ligase-like"/>
    <property type="match status" value="2"/>
</dbReference>
<dbReference type="Gene3D" id="1.10.1200.10">
    <property type="entry name" value="ACP-like"/>
    <property type="match status" value="1"/>
</dbReference>
<dbReference type="SUPFAM" id="SSF53474">
    <property type="entry name" value="alpha/beta-Hydrolases"/>
    <property type="match status" value="1"/>
</dbReference>
<dbReference type="SUPFAM" id="SSF56801">
    <property type="entry name" value="Acetyl-CoA synthetase-like"/>
    <property type="match status" value="1"/>
</dbReference>
<dbReference type="Pfam" id="PF00550">
    <property type="entry name" value="PP-binding"/>
    <property type="match status" value="1"/>
</dbReference>
<dbReference type="PANTHER" id="PTHR24096">
    <property type="entry name" value="LONG-CHAIN-FATTY-ACID--COA LIGASE"/>
    <property type="match status" value="1"/>
</dbReference>
<sequence>MPSLTIRDVSVHPLPVWFYCSRYHIACQNRTFIQGILGLRQDTVFLLHLDNHLDGIIWFWSVVLAGYTPALSPPLVNNPDQHRKHLAHLKKLIHSPVVLTTSKYISSFTDLNIYVLPSSPIEPSAEHVTAPGPGLDSPASPAVLMLTSGSTGNAKAVSLSHSQILSAIAEKVLCHQTTPHDVHVHATDLVSWPLAFLDIIAQHHVSFSFAPNFFLASLAKELRSRTRNGENPLILDLSSLRCITSGGESLVVQTALSLLEYLTAYGCPRSVLVPGFGMTETCARSIHNNKFPDYDVDNGLSFAALGTCHQGIEMRVVQVDETGRSTTAPVGEPGQLHLRGPLVFSEYYNDSFNTRKAFVDDGWFVTGDLAVMDEKGMLRLAGREVKYNISELQSALDMANIPGAVPSYSVGFGHRPEGHGTEVVSVVYLPLYDPDNGKARAETNDAIATVMLLQCSARPHKIIPLGKDELEKTSLGKLSASKLRLMFESGRFDAQGEENKTLLAAYYAHAASSTRSDETTPAERAIEQALSEVLNIPIADTTPNSSMLHMGVNSMQLIRFKKRVQDLLSVDDIPMVTILTNTTVRSLASALQPYCEILVYLNLAKHFSSTRPIYALRARGFDSPTQPFFETIKECISTYVQSILAIQPRGPYNILGYSFGSMFAFEIAKALQSQQGQRISFLGVLNLPPHIKQRIRQLNMVTAILTLSLFLGLIEDDDPATFFPAPPPGTTTSSNPAKVVEEMDPASILDEILLNRAPKGRMDELALTRDKIMRWAEVSNALHAMAVDYEPTGMVEHVDVFVCRPLRQVARNKNEWFAEQVSKWVYFSRTLPRFWDAEGEHFSMLAEENVESFAEILNKALQGRGA</sequence>
<dbReference type="Gene3D" id="3.30.300.30">
    <property type="match status" value="1"/>
</dbReference>
<gene>
    <name evidence="2" type="ORF">QBC37DRAFT_443169</name>
</gene>
<dbReference type="InterPro" id="IPR020845">
    <property type="entry name" value="AMP-binding_CS"/>
</dbReference>
<comment type="caution">
    <text evidence="2">The sequence shown here is derived from an EMBL/GenBank/DDBJ whole genome shotgun (WGS) entry which is preliminary data.</text>
</comment>
<dbReference type="InterPro" id="IPR045851">
    <property type="entry name" value="AMP-bd_C_sf"/>
</dbReference>
<dbReference type="InterPro" id="IPR042099">
    <property type="entry name" value="ANL_N_sf"/>
</dbReference>
<dbReference type="InterPro" id="IPR000873">
    <property type="entry name" value="AMP-dep_synth/lig_dom"/>
</dbReference>
<dbReference type="GO" id="GO:0006633">
    <property type="term" value="P:fatty acid biosynthetic process"/>
    <property type="evidence" value="ECO:0007669"/>
    <property type="project" value="TreeGrafter"/>
</dbReference>
<organism evidence="2 3">
    <name type="scientific">Rhypophila decipiens</name>
    <dbReference type="NCBI Taxonomy" id="261697"/>
    <lineage>
        <taxon>Eukaryota</taxon>
        <taxon>Fungi</taxon>
        <taxon>Dikarya</taxon>
        <taxon>Ascomycota</taxon>
        <taxon>Pezizomycotina</taxon>
        <taxon>Sordariomycetes</taxon>
        <taxon>Sordariomycetidae</taxon>
        <taxon>Sordariales</taxon>
        <taxon>Naviculisporaceae</taxon>
        <taxon>Rhypophila</taxon>
    </lineage>
</organism>
<name>A0AAN6Y404_9PEZI</name>
<feature type="domain" description="Carrier" evidence="1">
    <location>
        <begin position="517"/>
        <end position="595"/>
    </location>
</feature>
<reference evidence="2" key="2">
    <citation type="submission" date="2023-05" db="EMBL/GenBank/DDBJ databases">
        <authorList>
            <consortium name="Lawrence Berkeley National Laboratory"/>
            <person name="Steindorff A."/>
            <person name="Hensen N."/>
            <person name="Bonometti L."/>
            <person name="Westerberg I."/>
            <person name="Brannstrom I.O."/>
            <person name="Guillou S."/>
            <person name="Cros-Aarteil S."/>
            <person name="Calhoun S."/>
            <person name="Haridas S."/>
            <person name="Kuo A."/>
            <person name="Mondo S."/>
            <person name="Pangilinan J."/>
            <person name="Riley R."/>
            <person name="Labutti K."/>
            <person name="Andreopoulos B."/>
            <person name="Lipzen A."/>
            <person name="Chen C."/>
            <person name="Yanf M."/>
            <person name="Daum C."/>
            <person name="Ng V."/>
            <person name="Clum A."/>
            <person name="Ohm R."/>
            <person name="Martin F."/>
            <person name="Silar P."/>
            <person name="Natvig D."/>
            <person name="Lalanne C."/>
            <person name="Gautier V."/>
            <person name="Ament-Velasquez S.L."/>
            <person name="Kruys A."/>
            <person name="Hutchinson M.I."/>
            <person name="Powell A.J."/>
            <person name="Barry K."/>
            <person name="Miller A.N."/>
            <person name="Grigoriev I.V."/>
            <person name="Debuchy R."/>
            <person name="Gladieux P."/>
            <person name="Thoren M.H."/>
            <person name="Johannesson H."/>
        </authorList>
    </citation>
    <scope>NUCLEOTIDE SEQUENCE</scope>
    <source>
        <strain evidence="2">PSN293</strain>
    </source>
</reference>
<dbReference type="AlphaFoldDB" id="A0AAN6Y404"/>
<dbReference type="GO" id="GO:0031957">
    <property type="term" value="F:very long-chain fatty acid-CoA ligase activity"/>
    <property type="evidence" value="ECO:0007669"/>
    <property type="project" value="TreeGrafter"/>
</dbReference>
<dbReference type="InterPro" id="IPR036736">
    <property type="entry name" value="ACP-like_sf"/>
</dbReference>
<reference evidence="2" key="1">
    <citation type="journal article" date="2023" name="Mol. Phylogenet. Evol.">
        <title>Genome-scale phylogeny and comparative genomics of the fungal order Sordariales.</title>
        <authorList>
            <person name="Hensen N."/>
            <person name="Bonometti L."/>
            <person name="Westerberg I."/>
            <person name="Brannstrom I.O."/>
            <person name="Guillou S."/>
            <person name="Cros-Aarteil S."/>
            <person name="Calhoun S."/>
            <person name="Haridas S."/>
            <person name="Kuo A."/>
            <person name="Mondo S."/>
            <person name="Pangilinan J."/>
            <person name="Riley R."/>
            <person name="LaButti K."/>
            <person name="Andreopoulos B."/>
            <person name="Lipzen A."/>
            <person name="Chen C."/>
            <person name="Yan M."/>
            <person name="Daum C."/>
            <person name="Ng V."/>
            <person name="Clum A."/>
            <person name="Steindorff A."/>
            <person name="Ohm R.A."/>
            <person name="Martin F."/>
            <person name="Silar P."/>
            <person name="Natvig D.O."/>
            <person name="Lalanne C."/>
            <person name="Gautier V."/>
            <person name="Ament-Velasquez S.L."/>
            <person name="Kruys A."/>
            <person name="Hutchinson M.I."/>
            <person name="Powell A.J."/>
            <person name="Barry K."/>
            <person name="Miller A.N."/>
            <person name="Grigoriev I.V."/>
            <person name="Debuchy R."/>
            <person name="Gladieux P."/>
            <person name="Hiltunen Thoren M."/>
            <person name="Johannesson H."/>
        </authorList>
    </citation>
    <scope>NUCLEOTIDE SEQUENCE</scope>
    <source>
        <strain evidence="2">PSN293</strain>
    </source>
</reference>
<dbReference type="PROSITE" id="PS00455">
    <property type="entry name" value="AMP_BINDING"/>
    <property type="match status" value="1"/>
</dbReference>
<dbReference type="InterPro" id="IPR009081">
    <property type="entry name" value="PP-bd_ACP"/>
</dbReference>
<dbReference type="PROSITE" id="PS50075">
    <property type="entry name" value="CARRIER"/>
    <property type="match status" value="1"/>
</dbReference>
<dbReference type="Proteomes" id="UP001301769">
    <property type="component" value="Unassembled WGS sequence"/>
</dbReference>
<dbReference type="Pfam" id="PF00501">
    <property type="entry name" value="AMP-binding"/>
    <property type="match status" value="2"/>
</dbReference>
<keyword evidence="3" id="KW-1185">Reference proteome</keyword>
<evidence type="ECO:0000259" key="1">
    <source>
        <dbReference type="PROSITE" id="PS50075"/>
    </source>
</evidence>
<dbReference type="InterPro" id="IPR001031">
    <property type="entry name" value="Thioesterase"/>
</dbReference>
<dbReference type="Pfam" id="PF00975">
    <property type="entry name" value="Thioesterase"/>
    <property type="match status" value="1"/>
</dbReference>
<proteinExistence type="predicted"/>
<dbReference type="EMBL" id="MU858196">
    <property type="protein sequence ID" value="KAK4209702.1"/>
    <property type="molecule type" value="Genomic_DNA"/>
</dbReference>
<accession>A0AAN6Y404</accession>